<dbReference type="Proteomes" id="UP001143486">
    <property type="component" value="Unassembled WGS sequence"/>
</dbReference>
<dbReference type="InterPro" id="IPR027417">
    <property type="entry name" value="P-loop_NTPase"/>
</dbReference>
<evidence type="ECO:0000256" key="1">
    <source>
        <dbReference type="ARBA" id="ARBA00012417"/>
    </source>
</evidence>
<reference evidence="8" key="1">
    <citation type="journal article" date="2014" name="Int. J. Syst. Evol. Microbiol.">
        <title>Complete genome sequence of Corynebacterium casei LMG S-19264T (=DSM 44701T), isolated from a smear-ripened cheese.</title>
        <authorList>
            <consortium name="US DOE Joint Genome Institute (JGI-PGF)"/>
            <person name="Walter F."/>
            <person name="Albersmeier A."/>
            <person name="Kalinowski J."/>
            <person name="Ruckert C."/>
        </authorList>
    </citation>
    <scope>NUCLEOTIDE SEQUENCE</scope>
    <source>
        <strain evidence="8">VKM B-1513</strain>
    </source>
</reference>
<dbReference type="SUPFAM" id="SSF52540">
    <property type="entry name" value="P-loop containing nucleoside triphosphate hydrolases"/>
    <property type="match status" value="1"/>
</dbReference>
<dbReference type="NCBIfam" id="TIGR01128">
    <property type="entry name" value="holA"/>
    <property type="match status" value="1"/>
</dbReference>
<comment type="catalytic activity">
    <reaction evidence="7">
        <text>DNA(n) + a 2'-deoxyribonucleoside 5'-triphosphate = DNA(n+1) + diphosphate</text>
        <dbReference type="Rhea" id="RHEA:22508"/>
        <dbReference type="Rhea" id="RHEA-COMP:17339"/>
        <dbReference type="Rhea" id="RHEA-COMP:17340"/>
        <dbReference type="ChEBI" id="CHEBI:33019"/>
        <dbReference type="ChEBI" id="CHEBI:61560"/>
        <dbReference type="ChEBI" id="CHEBI:173112"/>
        <dbReference type="EC" id="2.7.7.7"/>
    </reaction>
</comment>
<dbReference type="AlphaFoldDB" id="A0A9W6IPC6"/>
<organism evidence="8 9">
    <name type="scientific">Maricaulis virginensis</name>
    <dbReference type="NCBI Taxonomy" id="144022"/>
    <lineage>
        <taxon>Bacteria</taxon>
        <taxon>Pseudomonadati</taxon>
        <taxon>Pseudomonadota</taxon>
        <taxon>Alphaproteobacteria</taxon>
        <taxon>Maricaulales</taxon>
        <taxon>Maricaulaceae</taxon>
        <taxon>Maricaulis</taxon>
    </lineage>
</organism>
<name>A0A9W6IPC6_9PROT</name>
<keyword evidence="3" id="KW-0548">Nucleotidyltransferase</keyword>
<dbReference type="Gene3D" id="1.10.8.60">
    <property type="match status" value="1"/>
</dbReference>
<dbReference type="PANTHER" id="PTHR34388">
    <property type="entry name" value="DNA POLYMERASE III SUBUNIT DELTA"/>
    <property type="match status" value="1"/>
</dbReference>
<keyword evidence="5" id="KW-0239">DNA-directed DNA polymerase</keyword>
<comment type="caution">
    <text evidence="8">The sequence shown here is derived from an EMBL/GenBank/DDBJ whole genome shotgun (WGS) entry which is preliminary data.</text>
</comment>
<gene>
    <name evidence="8" type="primary">holA</name>
    <name evidence="8" type="ORF">GCM10017621_23770</name>
</gene>
<evidence type="ECO:0000256" key="5">
    <source>
        <dbReference type="ARBA" id="ARBA00022932"/>
    </source>
</evidence>
<sequence length="350" mass="37212">MKVSARDADARVRTPDPAIKAYLIYGPDRGLAHERAGTLVKSILPDPDDPFALTLLTEEDLKSDPAALADAMVAMSLTGGQRLVRVRLSGETGGGPVADVISEIESGSLAPQTVLVVESGDLTPRGKLRKAFEPAKKALSIACYADDARSLGNLAEDLLKDEGLSIASDARMLWLPRLEGDRALARGEIDKLILYKGLRGQRAEGDDTVTLEDVEAIAADQGEAQMDAVIEPALLGRLAEADKAYVRSVSAGGSPVAILRALQRRLDQIGVVQGSGGDDAALARSGAPRFGPQADAFKRQVSLWRGRRLDHARQLAFQAERDVKRSGSPAEALVSELLIRLARGAAQASR</sequence>
<protein>
    <recommendedName>
        <fullName evidence="1">DNA-directed DNA polymerase</fullName>
        <ecNumber evidence="1">2.7.7.7</ecNumber>
    </recommendedName>
</protein>
<evidence type="ECO:0000256" key="4">
    <source>
        <dbReference type="ARBA" id="ARBA00022705"/>
    </source>
</evidence>
<accession>A0A9W6IPC6</accession>
<dbReference type="InterPro" id="IPR005790">
    <property type="entry name" value="DNA_polIII_delta"/>
</dbReference>
<evidence type="ECO:0000313" key="9">
    <source>
        <dbReference type="Proteomes" id="UP001143486"/>
    </source>
</evidence>
<comment type="similarity">
    <text evidence="6">Belongs to the DNA polymerase HolA subunit family.</text>
</comment>
<dbReference type="GO" id="GO:0009360">
    <property type="term" value="C:DNA polymerase III complex"/>
    <property type="evidence" value="ECO:0007669"/>
    <property type="project" value="TreeGrafter"/>
</dbReference>
<dbReference type="GO" id="GO:0003677">
    <property type="term" value="F:DNA binding"/>
    <property type="evidence" value="ECO:0007669"/>
    <property type="project" value="InterPro"/>
</dbReference>
<dbReference type="InterPro" id="IPR008921">
    <property type="entry name" value="DNA_pol3_clamp-load_cplx_C"/>
</dbReference>
<reference evidence="8" key="2">
    <citation type="submission" date="2023-01" db="EMBL/GenBank/DDBJ databases">
        <authorList>
            <person name="Sun Q."/>
            <person name="Evtushenko L."/>
        </authorList>
    </citation>
    <scope>NUCLEOTIDE SEQUENCE</scope>
    <source>
        <strain evidence="8">VKM B-1513</strain>
    </source>
</reference>
<evidence type="ECO:0000256" key="3">
    <source>
        <dbReference type="ARBA" id="ARBA00022695"/>
    </source>
</evidence>
<evidence type="ECO:0000256" key="7">
    <source>
        <dbReference type="ARBA" id="ARBA00049244"/>
    </source>
</evidence>
<keyword evidence="2" id="KW-0808">Transferase</keyword>
<dbReference type="EMBL" id="BSFE01000006">
    <property type="protein sequence ID" value="GLK52869.1"/>
    <property type="molecule type" value="Genomic_DNA"/>
</dbReference>
<dbReference type="GO" id="GO:0006261">
    <property type="term" value="P:DNA-templated DNA replication"/>
    <property type="evidence" value="ECO:0007669"/>
    <property type="project" value="TreeGrafter"/>
</dbReference>
<evidence type="ECO:0000256" key="6">
    <source>
        <dbReference type="ARBA" id="ARBA00034754"/>
    </source>
</evidence>
<keyword evidence="4" id="KW-0235">DNA replication</keyword>
<proteinExistence type="inferred from homology"/>
<dbReference type="PANTHER" id="PTHR34388:SF1">
    <property type="entry name" value="DNA POLYMERASE III SUBUNIT DELTA"/>
    <property type="match status" value="1"/>
</dbReference>
<dbReference type="Gene3D" id="3.40.50.300">
    <property type="entry name" value="P-loop containing nucleotide triphosphate hydrolases"/>
    <property type="match status" value="1"/>
</dbReference>
<keyword evidence="9" id="KW-1185">Reference proteome</keyword>
<dbReference type="SUPFAM" id="SSF48019">
    <property type="entry name" value="post-AAA+ oligomerization domain-like"/>
    <property type="match status" value="1"/>
</dbReference>
<dbReference type="RefSeq" id="WP_271187228.1">
    <property type="nucleotide sequence ID" value="NZ_BSFE01000006.1"/>
</dbReference>
<dbReference type="GO" id="GO:0003887">
    <property type="term" value="F:DNA-directed DNA polymerase activity"/>
    <property type="evidence" value="ECO:0007669"/>
    <property type="project" value="UniProtKB-KW"/>
</dbReference>
<evidence type="ECO:0000313" key="8">
    <source>
        <dbReference type="EMBL" id="GLK52869.1"/>
    </source>
</evidence>
<evidence type="ECO:0000256" key="2">
    <source>
        <dbReference type="ARBA" id="ARBA00022679"/>
    </source>
</evidence>
<dbReference type="EC" id="2.7.7.7" evidence="1"/>